<dbReference type="Gene3D" id="3.90.1380.10">
    <property type="entry name" value="Threonine synthase, N-terminal domain"/>
    <property type="match status" value="1"/>
</dbReference>
<organism evidence="8 9">
    <name type="scientific">Cuneatibacter caecimuris</name>
    <dbReference type="NCBI Taxonomy" id="1796618"/>
    <lineage>
        <taxon>Bacteria</taxon>
        <taxon>Bacillati</taxon>
        <taxon>Bacillota</taxon>
        <taxon>Clostridia</taxon>
        <taxon>Lachnospirales</taxon>
        <taxon>Lachnospiraceae</taxon>
        <taxon>Cuneatibacter</taxon>
    </lineage>
</organism>
<evidence type="ECO:0000256" key="4">
    <source>
        <dbReference type="NCBIfam" id="TIGR00260"/>
    </source>
</evidence>
<evidence type="ECO:0000256" key="5">
    <source>
        <dbReference type="PIRSR" id="PIRSR604450-51"/>
    </source>
</evidence>
<dbReference type="GO" id="GO:0009088">
    <property type="term" value="P:threonine biosynthetic process"/>
    <property type="evidence" value="ECO:0007669"/>
    <property type="project" value="UniProtKB-UniRule"/>
</dbReference>
<evidence type="ECO:0000259" key="7">
    <source>
        <dbReference type="Pfam" id="PF14821"/>
    </source>
</evidence>
<sequence length="495" mass="54364">MDLTYRSTRGDRTAYTASQAVLKGLASDGGLFVPDQLPRLDKSLEELQGLSYQELAYEVMKLFLTDYTEEELKACIAGAYDEKFDTPQIAPLVEKHGAFYLELFHGATIAFKDMALSILPHLMVTAAKKNHAEHEIVILTATSGDTGKAAMAGFADVPGTRIIVFYPKDGVSPVQERQMVTQKGNNTYVVGIRGNFDDAQTGVKKLFGDQALAGELAAAGFQFSSANSINIGRLVPQVVYYVYAYTRLRAAGQLKEGEPMNVVVPTGNFGNILAAYYAKRLGLPIAKLICASNENKVLYDFFRTGCYDRNRDFILTTSPSMDILISSNLERLLYLAGGQDAEDNAARMRKLNQTGSYQVTEELRRNLEDFYGNYASEEEVKEQIARVFREEGYVLDPHTAVASCVYDKYAAETGDHTKTVIASTASPYKFTRSVMEAIAPENAGGEDFALVDELSALSGVPVPQAVESIRTAPVLHDRTCGVEEMKATVKEILEI</sequence>
<dbReference type="RefSeq" id="WP_130431871.1">
    <property type="nucleotide sequence ID" value="NZ_SGXF01000001.1"/>
</dbReference>
<dbReference type="InterPro" id="IPR036052">
    <property type="entry name" value="TrpB-like_PALP_sf"/>
</dbReference>
<dbReference type="InterPro" id="IPR029144">
    <property type="entry name" value="Thr_synth_N"/>
</dbReference>
<dbReference type="Pfam" id="PF14821">
    <property type="entry name" value="Thr_synth_N"/>
    <property type="match status" value="1"/>
</dbReference>
<dbReference type="AlphaFoldDB" id="A0A4Q7PM39"/>
<dbReference type="InterPro" id="IPR004450">
    <property type="entry name" value="Thr_synthase-like"/>
</dbReference>
<dbReference type="CDD" id="cd01560">
    <property type="entry name" value="Thr-synth_2"/>
    <property type="match status" value="1"/>
</dbReference>
<dbReference type="EC" id="4.2.3.1" evidence="4"/>
<proteinExistence type="inferred from homology"/>
<reference evidence="8 9" key="1">
    <citation type="submission" date="2019-02" db="EMBL/GenBank/DDBJ databases">
        <title>Genomic Encyclopedia of Type Strains, Phase IV (KMG-IV): sequencing the most valuable type-strain genomes for metagenomic binning, comparative biology and taxonomic classification.</title>
        <authorList>
            <person name="Goeker M."/>
        </authorList>
    </citation>
    <scope>NUCLEOTIDE SEQUENCE [LARGE SCALE GENOMIC DNA]</scope>
    <source>
        <strain evidence="8 9">DSM 29486</strain>
    </source>
</reference>
<dbReference type="Pfam" id="PF00291">
    <property type="entry name" value="PALP"/>
    <property type="match status" value="1"/>
</dbReference>
<comment type="caution">
    <text evidence="8">The sequence shown here is derived from an EMBL/GenBank/DDBJ whole genome shotgun (WGS) entry which is preliminary data.</text>
</comment>
<dbReference type="GO" id="GO:0005737">
    <property type="term" value="C:cytoplasm"/>
    <property type="evidence" value="ECO:0007669"/>
    <property type="project" value="TreeGrafter"/>
</dbReference>
<dbReference type="Gene3D" id="3.40.50.1100">
    <property type="match status" value="2"/>
</dbReference>
<keyword evidence="3 5" id="KW-0663">Pyridoxal phosphate</keyword>
<dbReference type="InterPro" id="IPR001926">
    <property type="entry name" value="TrpB-like_PALP"/>
</dbReference>
<feature type="domain" description="Threonine synthase N-terminal" evidence="7">
    <location>
        <begin position="4"/>
        <end position="80"/>
    </location>
</feature>
<feature type="modified residue" description="N6-(pyridoxal phosphate)lysine" evidence="5">
    <location>
        <position position="112"/>
    </location>
</feature>
<evidence type="ECO:0000313" key="8">
    <source>
        <dbReference type="EMBL" id="RZT01932.1"/>
    </source>
</evidence>
<dbReference type="NCBIfam" id="TIGR00260">
    <property type="entry name" value="thrC"/>
    <property type="match status" value="1"/>
</dbReference>
<evidence type="ECO:0000313" key="9">
    <source>
        <dbReference type="Proteomes" id="UP000292927"/>
    </source>
</evidence>
<keyword evidence="9" id="KW-1185">Reference proteome</keyword>
<protein>
    <recommendedName>
        <fullName evidence="4">Threonine synthase</fullName>
        <ecNumber evidence="4">4.2.3.1</ecNumber>
    </recommendedName>
</protein>
<evidence type="ECO:0000256" key="2">
    <source>
        <dbReference type="ARBA" id="ARBA00005517"/>
    </source>
</evidence>
<comment type="similarity">
    <text evidence="2">Belongs to the threonine synthase family.</text>
</comment>
<name>A0A4Q7PM39_9FIRM</name>
<feature type="domain" description="Tryptophan synthase beta chain-like PALP" evidence="6">
    <location>
        <begin position="101"/>
        <end position="421"/>
    </location>
</feature>
<dbReference type="Proteomes" id="UP000292927">
    <property type="component" value="Unassembled WGS sequence"/>
</dbReference>
<comment type="cofactor">
    <cofactor evidence="1 5">
        <name>pyridoxal 5'-phosphate</name>
        <dbReference type="ChEBI" id="CHEBI:597326"/>
    </cofactor>
</comment>
<dbReference type="GO" id="GO:0004795">
    <property type="term" value="F:threonine synthase activity"/>
    <property type="evidence" value="ECO:0007669"/>
    <property type="project" value="UniProtKB-UniRule"/>
</dbReference>
<dbReference type="InterPro" id="IPR037158">
    <property type="entry name" value="Thr_synth_N_sf"/>
</dbReference>
<dbReference type="PANTHER" id="PTHR43515:SF1">
    <property type="entry name" value="THREONINE SYNTHASE-LIKE 1"/>
    <property type="match status" value="1"/>
</dbReference>
<gene>
    <name evidence="8" type="ORF">EV209_0032</name>
</gene>
<evidence type="ECO:0000259" key="6">
    <source>
        <dbReference type="Pfam" id="PF00291"/>
    </source>
</evidence>
<dbReference type="OrthoDB" id="9763107at2"/>
<evidence type="ECO:0000256" key="1">
    <source>
        <dbReference type="ARBA" id="ARBA00001933"/>
    </source>
</evidence>
<evidence type="ECO:0000256" key="3">
    <source>
        <dbReference type="ARBA" id="ARBA00022898"/>
    </source>
</evidence>
<dbReference type="EMBL" id="SGXF01000001">
    <property type="protein sequence ID" value="RZT01932.1"/>
    <property type="molecule type" value="Genomic_DNA"/>
</dbReference>
<dbReference type="SUPFAM" id="SSF53686">
    <property type="entry name" value="Tryptophan synthase beta subunit-like PLP-dependent enzymes"/>
    <property type="match status" value="1"/>
</dbReference>
<accession>A0A4Q7PM39</accession>
<dbReference type="PANTHER" id="PTHR43515">
    <property type="entry name" value="THREONINE SYNTHASE-LIKE 1"/>
    <property type="match status" value="1"/>
</dbReference>